<proteinExistence type="predicted"/>
<organism evidence="1 2">
    <name type="scientific">Reticulomyxa filosa</name>
    <dbReference type="NCBI Taxonomy" id="46433"/>
    <lineage>
        <taxon>Eukaryota</taxon>
        <taxon>Sar</taxon>
        <taxon>Rhizaria</taxon>
        <taxon>Retaria</taxon>
        <taxon>Foraminifera</taxon>
        <taxon>Monothalamids</taxon>
        <taxon>Reticulomyxidae</taxon>
        <taxon>Reticulomyxa</taxon>
    </lineage>
</organism>
<evidence type="ECO:0000313" key="2">
    <source>
        <dbReference type="Proteomes" id="UP000023152"/>
    </source>
</evidence>
<name>X6MQ87_RETFI</name>
<keyword evidence="2" id="KW-1185">Reference proteome</keyword>
<accession>X6MQ87</accession>
<gene>
    <name evidence="1" type="ORF">RFI_21356</name>
</gene>
<dbReference type="AlphaFoldDB" id="X6MQ87"/>
<reference evidence="1 2" key="1">
    <citation type="journal article" date="2013" name="Curr. Biol.">
        <title>The Genome of the Foraminiferan Reticulomyxa filosa.</title>
        <authorList>
            <person name="Glockner G."/>
            <person name="Hulsmann N."/>
            <person name="Schleicher M."/>
            <person name="Noegel A.A."/>
            <person name="Eichinger L."/>
            <person name="Gallinger C."/>
            <person name="Pawlowski J."/>
            <person name="Sierra R."/>
            <person name="Euteneuer U."/>
            <person name="Pillet L."/>
            <person name="Moustafa A."/>
            <person name="Platzer M."/>
            <person name="Groth M."/>
            <person name="Szafranski K."/>
            <person name="Schliwa M."/>
        </authorList>
    </citation>
    <scope>NUCLEOTIDE SEQUENCE [LARGE SCALE GENOMIC DNA]</scope>
</reference>
<protein>
    <submittedName>
        <fullName evidence="1">Uncharacterized protein</fullName>
    </submittedName>
</protein>
<dbReference type="Proteomes" id="UP000023152">
    <property type="component" value="Unassembled WGS sequence"/>
</dbReference>
<sequence length="136" mass="16060">MIGGRNNHFVIYHLLSKQKKLTKLSNVIISSKYVLSIEYDEDNSDFPFHQLSVCDYIESYVVCINDIILFFGDFTILMLQVFNSRKQMDKTSNTLHNSLFDCVAILNEEDNVIYISLEEEMIKEEQYQFMKTKVYM</sequence>
<evidence type="ECO:0000313" key="1">
    <source>
        <dbReference type="EMBL" id="ETO16004.1"/>
    </source>
</evidence>
<comment type="caution">
    <text evidence="1">The sequence shown here is derived from an EMBL/GenBank/DDBJ whole genome shotgun (WGS) entry which is preliminary data.</text>
</comment>
<dbReference type="EMBL" id="ASPP01018644">
    <property type="protein sequence ID" value="ETO16004.1"/>
    <property type="molecule type" value="Genomic_DNA"/>
</dbReference>